<sequence length="1747" mass="182798">MSILVGRAAAFRAVCYTCLPSCSADGRGRDRCPNLCFDLPGKVERKGTKGRRTLRKSPRPRVSLCRNTSLLPRIGRSILDRERSPDLEVPVLIPRQNLLAKIMETIALVPQEGGARAERARSEPDYKVPLPLPADLQLKNNRWTELDDVKKLLKGRSCSVSPTRSSSTSITLPVPKKATVETKTISVASQSDLTSFVSGVRSGGFHTIETTGLYDSGLRSGQFDTGLKSSQYDVTVKSGQYDTGLKSSQYDMSVKSGQYDTGLKSSQYDMSVKSGQYDTGLKSSQYDMSVKSGQYDTGVRSGQYDTGVKSGQYDMSLKSGQYDTSLRSGQYDTLDATLPTFSWSTSTLPSTSTTVVAGNSSSYTYQMGTNNMGGGSSPIGLTSPSSLSGETELLLNMTCEMCSCLQWFGLYFYGFQNNLAPTSASVLTTSGANVNANLGGYGVQKNLSNGGGVVSTGVSTTTRSQADDTYKKDYKFLISEKENVPAKRDTDVLILAKDSGKQFTSTSGQIGGGSLSGDSIKKEKLISSYSETMPLKAETGNSYYGSSGVVMKDKATYAEIHRDSGIFGGGGLCCCSDSCCSWWKWLLGLLLLSLLLLGLLFGLIALAEDVRKLKNRVATLEAASSLSSAHTSRRISNDINTHVDSGGTSHTGTLHVGAGGGGSGTGKQGGVSMGAGGTTGGNGIDLGAGGAAGASGATAGGAGTGSSTGTSFSGSGGASGSSASGSSAGVGSAGGTSTAGTGIGSGTSLGTGFSGGHIDSASLQMMIQSMLRTEIHSQAFRGFLTSTVQGERGLPGPKGESGFPGLPGAMGHPGPEGPKGQKGNQGDHGLDGPQGVRGREGPPGPRGEPGSSSFGVKGDRGSPGEPGMPGAVGPKGEVHLEFLGFLGSQVNQVLRVSVVRQDRLGLKVTEDLLDFKDLKVNKVTKVPEVCQVMLVYQVCRGQLERKDPKDQWVTKDLLDLLDSEVLLGLPEMLDFQEHLGFKDHQEYQGIQDNLALKVKQVQQEESSMQLALLLLASQDHLGLLVLPALRDHRDYQVPLALLVCLAHLVSFHQVESQEYLAHPAHQVLLDVQAIQDKDLLDHLGLQVMEAQDLRETEETQALCPALEHFKPDHQDHLGLLDLKDQQVIRFYEDLLLYASVKDTSVSVVMLHCNISIILGSPGPRGYQGEPGVPGQPGRPGSSERVSTYGGGHGIPGPPGPPGPPGLPGPQGFKGDTGAPGIPGGSVSVTSGPAGPPGPPGPPGRPGSFASSSEMHQYITDYLSRSRQVGVPGPPGPPGPPGIPGSFSGSIEDISARIIAYIQRSGSSLSIGVQGPPGPPGPPGPASGSLSISALIAMLQRDDVRRYLSGPPGPQGPPGPPGASVASGGVTGSYSVEEIATYVFNIMNSRGIARGPPGPPGNTVITIDYSELTNDPRFQTWITSAIRQGPPGVPGVPGPAGPPGPQGPPGVSSATVYGAGNRGYSIEDIQRYLQSSGFRGLPGPPGPQGPQGPKGPPGDFTRLVSHGESASRESIRSEIQAYLNSDNVRRAIIGPPGPRGEKGDRGEPGYVRSYTQSQSYSQGGSQHSSSRRDIDVSQLTETLDYSNVAIKVTDYIKNQGLLQEYLVEGPWRAHVRAIQGPPGPPGPAGPPGQSRVIGAYGNVTADLMAFFRAYGTIPGPPGSPGPRGDRGYPGPRGEKGDPGPQGLPGLPGPYTKILSHGVQKRDTGENVVGRSKRRRRQAIETMTSLHKEEESVSAAKSALWHRWT</sequence>
<dbReference type="EMBL" id="CM041544">
    <property type="protein sequence ID" value="KAI3362716.1"/>
    <property type="molecule type" value="Genomic_DNA"/>
</dbReference>
<name>A0ACB8W4R1_9TELE</name>
<protein>
    <submittedName>
        <fullName evidence="1">Uncharacterized protein</fullName>
    </submittedName>
</protein>
<reference evidence="1" key="1">
    <citation type="submission" date="2022-04" db="EMBL/GenBank/DDBJ databases">
        <title>Jade perch genome.</title>
        <authorList>
            <person name="Chao B."/>
        </authorList>
    </citation>
    <scope>NUCLEOTIDE SEQUENCE</scope>
    <source>
        <strain evidence="1">CB-2022</strain>
    </source>
</reference>
<dbReference type="Proteomes" id="UP000831701">
    <property type="component" value="Chromosome 14"/>
</dbReference>
<organism evidence="1 2">
    <name type="scientific">Scortum barcoo</name>
    <name type="common">barcoo grunter</name>
    <dbReference type="NCBI Taxonomy" id="214431"/>
    <lineage>
        <taxon>Eukaryota</taxon>
        <taxon>Metazoa</taxon>
        <taxon>Chordata</taxon>
        <taxon>Craniata</taxon>
        <taxon>Vertebrata</taxon>
        <taxon>Euteleostomi</taxon>
        <taxon>Actinopterygii</taxon>
        <taxon>Neopterygii</taxon>
        <taxon>Teleostei</taxon>
        <taxon>Neoteleostei</taxon>
        <taxon>Acanthomorphata</taxon>
        <taxon>Eupercaria</taxon>
        <taxon>Centrarchiformes</taxon>
        <taxon>Terapontoidei</taxon>
        <taxon>Terapontidae</taxon>
        <taxon>Scortum</taxon>
    </lineage>
</organism>
<comment type="caution">
    <text evidence="1">The sequence shown here is derived from an EMBL/GenBank/DDBJ whole genome shotgun (WGS) entry which is preliminary data.</text>
</comment>
<evidence type="ECO:0000313" key="2">
    <source>
        <dbReference type="Proteomes" id="UP000831701"/>
    </source>
</evidence>
<accession>A0ACB8W4R1</accession>
<gene>
    <name evidence="1" type="ORF">L3Q82_001780</name>
</gene>
<keyword evidence="2" id="KW-1185">Reference proteome</keyword>
<evidence type="ECO:0000313" key="1">
    <source>
        <dbReference type="EMBL" id="KAI3362716.1"/>
    </source>
</evidence>
<proteinExistence type="predicted"/>